<evidence type="ECO:0000256" key="1">
    <source>
        <dbReference type="ARBA" id="ARBA00002368"/>
    </source>
</evidence>
<evidence type="ECO:0000256" key="3">
    <source>
        <dbReference type="ARBA" id="ARBA00005631"/>
    </source>
</evidence>
<keyword evidence="5 9" id="KW-0479">Metal-binding</keyword>
<dbReference type="STRING" id="59919.PMM0569"/>
<feature type="binding site" evidence="9">
    <location>
        <position position="136"/>
    </location>
    <ligand>
        <name>Zn(2+)</name>
        <dbReference type="ChEBI" id="CHEBI:29105"/>
        <label>2</label>
    </ligand>
</feature>
<evidence type="ECO:0000313" key="13">
    <source>
        <dbReference type="Proteomes" id="UP000001026"/>
    </source>
</evidence>
<evidence type="ECO:0000259" key="11">
    <source>
        <dbReference type="Pfam" id="PF01979"/>
    </source>
</evidence>
<dbReference type="GO" id="GO:0008270">
    <property type="term" value="F:zinc ion binding"/>
    <property type="evidence" value="ECO:0007669"/>
    <property type="project" value="UniProtKB-UniRule"/>
</dbReference>
<feature type="domain" description="Amidohydrolase-related" evidence="11">
    <location>
        <begin position="11"/>
        <end position="306"/>
    </location>
</feature>
<dbReference type="HAMAP" id="MF_00219">
    <property type="entry name" value="PyrC_classII"/>
    <property type="match status" value="1"/>
</dbReference>
<dbReference type="EC" id="3.5.2.3" evidence="4 9"/>
<organism evidence="12 13">
    <name type="scientific">Prochlorococcus marinus subsp. pastoris (strain CCMP1986 / NIES-2087 / MED4)</name>
    <dbReference type="NCBI Taxonomy" id="59919"/>
    <lineage>
        <taxon>Bacteria</taxon>
        <taxon>Bacillati</taxon>
        <taxon>Cyanobacteriota</taxon>
        <taxon>Cyanophyceae</taxon>
        <taxon>Synechococcales</taxon>
        <taxon>Prochlorococcaceae</taxon>
        <taxon>Prochlorococcus</taxon>
    </lineage>
</organism>
<dbReference type="GO" id="GO:0005829">
    <property type="term" value="C:cytosol"/>
    <property type="evidence" value="ECO:0007669"/>
    <property type="project" value="TreeGrafter"/>
</dbReference>
<dbReference type="SUPFAM" id="SSF51556">
    <property type="entry name" value="Metallo-dependent hydrolases"/>
    <property type="match status" value="1"/>
</dbReference>
<dbReference type="Gene3D" id="3.20.20.140">
    <property type="entry name" value="Metal-dependent hydrolases"/>
    <property type="match status" value="1"/>
</dbReference>
<dbReference type="UniPathway" id="UPA00070">
    <property type="reaction ID" value="UER00117"/>
</dbReference>
<dbReference type="InterPro" id="IPR006680">
    <property type="entry name" value="Amidohydro-rel"/>
</dbReference>
<evidence type="ECO:0000256" key="2">
    <source>
        <dbReference type="ARBA" id="ARBA00004880"/>
    </source>
</evidence>
<dbReference type="Pfam" id="PF01979">
    <property type="entry name" value="Amidohydro_1"/>
    <property type="match status" value="1"/>
</dbReference>
<feature type="binding site" evidence="9">
    <location>
        <position position="260"/>
    </location>
    <ligand>
        <name>substrate</name>
    </ligand>
</feature>
<feature type="binding site" description="via carbamate group" evidence="9">
    <location>
        <position position="99"/>
    </location>
    <ligand>
        <name>Zn(2+)</name>
        <dbReference type="ChEBI" id="CHEBI:29105"/>
        <label>2</label>
    </ligand>
</feature>
<keyword evidence="6 9" id="KW-0378">Hydrolase</keyword>
<accession>Q7V2B2</accession>
<dbReference type="MEROPS" id="M38.A02"/>
<evidence type="ECO:0000256" key="8">
    <source>
        <dbReference type="ARBA" id="ARBA00022975"/>
    </source>
</evidence>
<feature type="binding site" evidence="9">
    <location>
        <position position="41"/>
    </location>
    <ligand>
        <name>substrate</name>
    </ligand>
</feature>
<dbReference type="AlphaFoldDB" id="Q7V2B2"/>
<dbReference type="CDD" id="cd01294">
    <property type="entry name" value="DHOase"/>
    <property type="match status" value="1"/>
</dbReference>
<evidence type="ECO:0000256" key="10">
    <source>
        <dbReference type="RuleBase" id="RU003440"/>
    </source>
</evidence>
<name>Q7V2B2_PROMP</name>
<feature type="binding site" evidence="9">
    <location>
        <position position="174"/>
    </location>
    <ligand>
        <name>Zn(2+)</name>
        <dbReference type="ChEBI" id="CHEBI:29105"/>
        <label>2</label>
    </ligand>
</feature>
<dbReference type="GO" id="GO:0044205">
    <property type="term" value="P:'de novo' UMP biosynthetic process"/>
    <property type="evidence" value="ECO:0007669"/>
    <property type="project" value="UniProtKB-UniRule"/>
</dbReference>
<feature type="binding site" description="via carbamate group" evidence="9">
    <location>
        <position position="99"/>
    </location>
    <ligand>
        <name>Zn(2+)</name>
        <dbReference type="ChEBI" id="CHEBI:29105"/>
        <label>1</label>
    </ligand>
</feature>
<dbReference type="PANTHER" id="PTHR43137">
    <property type="entry name" value="DIHYDROOROTASE"/>
    <property type="match status" value="1"/>
</dbReference>
<keyword evidence="8 9" id="KW-0665">Pyrimidine biosynthesis</keyword>
<comment type="pathway">
    <text evidence="2 9 10">Pyrimidine metabolism; UMP biosynthesis via de novo pathway; (S)-dihydroorotate from bicarbonate: step 3/3.</text>
</comment>
<evidence type="ECO:0000256" key="6">
    <source>
        <dbReference type="ARBA" id="ARBA00022801"/>
    </source>
</evidence>
<dbReference type="EMBL" id="BX548174">
    <property type="protein sequence ID" value="CAE19028.1"/>
    <property type="molecule type" value="Genomic_DNA"/>
</dbReference>
<feature type="binding site" evidence="9">
    <location>
        <position position="249"/>
    </location>
    <ligand>
        <name>substrate</name>
    </ligand>
</feature>
<comment type="catalytic activity">
    <reaction evidence="9 10">
        <text>(S)-dihydroorotate + H2O = N-carbamoyl-L-aspartate + H(+)</text>
        <dbReference type="Rhea" id="RHEA:24296"/>
        <dbReference type="ChEBI" id="CHEBI:15377"/>
        <dbReference type="ChEBI" id="CHEBI:15378"/>
        <dbReference type="ChEBI" id="CHEBI:30864"/>
        <dbReference type="ChEBI" id="CHEBI:32814"/>
        <dbReference type="EC" id="3.5.2.3"/>
    </reaction>
</comment>
<dbReference type="PIRSF" id="PIRSF001237">
    <property type="entry name" value="DHOdimr"/>
    <property type="match status" value="1"/>
</dbReference>
<evidence type="ECO:0000313" key="12">
    <source>
        <dbReference type="EMBL" id="CAE19028.1"/>
    </source>
</evidence>
<dbReference type="eggNOG" id="COG0418">
    <property type="taxonomic scope" value="Bacteria"/>
</dbReference>
<keyword evidence="7 9" id="KW-0862">Zinc</keyword>
<dbReference type="InterPro" id="IPR004721">
    <property type="entry name" value="DHOdimr"/>
</dbReference>
<dbReference type="KEGG" id="pmm:PMM0569"/>
<dbReference type="HOGENOM" id="CLU_041558_1_0_3"/>
<evidence type="ECO:0000256" key="7">
    <source>
        <dbReference type="ARBA" id="ARBA00022833"/>
    </source>
</evidence>
<dbReference type="OrthoDB" id="9808095at2"/>
<evidence type="ECO:0000256" key="5">
    <source>
        <dbReference type="ARBA" id="ARBA00022723"/>
    </source>
</evidence>
<feature type="binding site" evidence="9">
    <location>
        <position position="13"/>
    </location>
    <ligand>
        <name>Zn(2+)</name>
        <dbReference type="ChEBI" id="CHEBI:29105"/>
        <label>1</label>
    </ligand>
</feature>
<dbReference type="GO" id="GO:0004151">
    <property type="term" value="F:dihydroorotase activity"/>
    <property type="evidence" value="ECO:0007669"/>
    <property type="project" value="UniProtKB-UniRule"/>
</dbReference>
<reference evidence="12 13" key="1">
    <citation type="journal article" date="2003" name="Nature">
        <title>Genome divergence in two Prochlorococcus ecotypes reflects oceanic niche differentiation.</title>
        <authorList>
            <person name="Rocap G."/>
            <person name="Larimer F.W."/>
            <person name="Lamerdin J.E."/>
            <person name="Malfatti S."/>
            <person name="Chain P."/>
            <person name="Ahlgren N.A."/>
            <person name="Arellano A."/>
            <person name="Coleman M."/>
            <person name="Hauser L."/>
            <person name="Hess W.R."/>
            <person name="Johnson Z.I."/>
            <person name="Land M.L."/>
            <person name="Lindell D."/>
            <person name="Post A.F."/>
            <person name="Regala W."/>
            <person name="Shah M."/>
            <person name="Shaw S.L."/>
            <person name="Steglich C."/>
            <person name="Sullivan M.B."/>
            <person name="Ting C.S."/>
            <person name="Tolonen A."/>
            <person name="Webb E.A."/>
            <person name="Zinser E.R."/>
            <person name="Chisholm S.W."/>
        </authorList>
    </citation>
    <scope>NUCLEOTIDE SEQUENCE [LARGE SCALE GENOMIC DNA]</scope>
    <source>
        <strain evidence="13">CCMP1986 / NIES-2087 / MED4</strain>
    </source>
</reference>
<comment type="subunit">
    <text evidence="9">Homodimer.</text>
</comment>
<dbReference type="PROSITE" id="PS00483">
    <property type="entry name" value="DIHYDROOROTASE_2"/>
    <property type="match status" value="1"/>
</dbReference>
<comment type="similarity">
    <text evidence="3 9 10">Belongs to the metallo-dependent hydrolases superfamily. DHOase family. Class II DHOase subfamily.</text>
</comment>
<feature type="active site" evidence="9">
    <location>
        <position position="245"/>
    </location>
</feature>
<dbReference type="PANTHER" id="PTHR43137:SF1">
    <property type="entry name" value="DIHYDROOROTASE"/>
    <property type="match status" value="1"/>
</dbReference>
<dbReference type="RefSeq" id="WP_011132203.1">
    <property type="nucleotide sequence ID" value="NC_005072.1"/>
</dbReference>
<feature type="binding site" evidence="9">
    <location>
        <position position="217"/>
    </location>
    <ligand>
        <name>substrate</name>
    </ligand>
</feature>
<feature type="binding site" evidence="9">
    <location>
        <position position="245"/>
    </location>
    <ligand>
        <name>Zn(2+)</name>
        <dbReference type="ChEBI" id="CHEBI:29105"/>
        <label>1</label>
    </ligand>
</feature>
<dbReference type="InterPro" id="IPR032466">
    <property type="entry name" value="Metal_Hydrolase"/>
</dbReference>
<dbReference type="InterPro" id="IPR002195">
    <property type="entry name" value="Dihydroorotase_CS"/>
</dbReference>
<protein>
    <recommendedName>
        <fullName evidence="4 9">Dihydroorotase</fullName>
        <shortName evidence="9">DHOase</shortName>
        <ecNumber evidence="4 9">3.5.2.3</ecNumber>
    </recommendedName>
</protein>
<feature type="binding site" evidence="9">
    <location>
        <begin position="15"/>
        <end position="17"/>
    </location>
    <ligand>
        <name>substrate</name>
    </ligand>
</feature>
<feature type="binding site" evidence="9">
    <location>
        <position position="136"/>
    </location>
    <ligand>
        <name>substrate</name>
    </ligand>
</feature>
<evidence type="ECO:0000256" key="4">
    <source>
        <dbReference type="ARBA" id="ARBA00012860"/>
    </source>
</evidence>
<proteinExistence type="inferred from homology"/>
<evidence type="ECO:0000256" key="9">
    <source>
        <dbReference type="HAMAP-Rule" id="MF_00219"/>
    </source>
</evidence>
<sequence>MKELTISKPDDWHLHLREGIVLKNIIRFTSQYFGRAIVMPNTKNPITSIEKCISYKNSIFEALSNNSTFEPLMTIYLTDETIKHELVEGFKNKVFFAAKLYPANATTNSRHGVKKIENLYEIFEVMQELGMPLLIHGEVTDPEVDIFDREEVFIDKELSPLIQQFPRLKIVLEHITTSYAVDFVQRNNLGATITPHHLHINRNAMFFGGLNSDFYCLPVAKRENNRIALRKAATSGKECFFIGTDSAPHLRQWKAFCGCAGIFNSPVAIESYLKVFEEENALNQFEKFASLNGPNFYNLPINNEKIRLVSRSNKIPEFIEVIEQNKVVGQIKPFHGGETLTWRVEGVVK</sequence>
<dbReference type="GO" id="GO:0006207">
    <property type="term" value="P:'de novo' pyrimidine nucleobase biosynthetic process"/>
    <property type="evidence" value="ECO:0007669"/>
    <property type="project" value="TreeGrafter"/>
</dbReference>
<feature type="modified residue" description="N6-carboxylysine" evidence="9">
    <location>
        <position position="99"/>
    </location>
</feature>
<feature type="binding site" evidence="9">
    <location>
        <position position="15"/>
    </location>
    <ligand>
        <name>Zn(2+)</name>
        <dbReference type="ChEBI" id="CHEBI:29105"/>
        <label>1</label>
    </ligand>
</feature>
<dbReference type="Proteomes" id="UP000001026">
    <property type="component" value="Chromosome"/>
</dbReference>
<gene>
    <name evidence="9 12" type="primary">pyrC</name>
    <name evidence="12" type="ordered locus">PMM0569</name>
</gene>
<comment type="cofactor">
    <cofactor evidence="9 10">
        <name>Zn(2+)</name>
        <dbReference type="ChEBI" id="CHEBI:29105"/>
    </cofactor>
    <text evidence="9 10">Binds 2 Zn(2+) ions per subunit.</text>
</comment>
<dbReference type="PROSITE" id="PS00482">
    <property type="entry name" value="DIHYDROOROTASE_1"/>
    <property type="match status" value="1"/>
</dbReference>
<dbReference type="NCBIfam" id="TIGR00856">
    <property type="entry name" value="pyrC_dimer"/>
    <property type="match status" value="1"/>
</dbReference>
<comment type="function">
    <text evidence="1 9">Catalyzes the reversible cyclization of carbamoyl aspartate to dihydroorotate.</text>
</comment>